<feature type="signal peptide" evidence="2">
    <location>
        <begin position="1"/>
        <end position="15"/>
    </location>
</feature>
<keyword evidence="4" id="KW-1185">Reference proteome</keyword>
<feature type="compositionally biased region" description="Basic and acidic residues" evidence="1">
    <location>
        <begin position="1351"/>
        <end position="1361"/>
    </location>
</feature>
<feature type="chain" id="PRO_5041449133" description="Embryonic flower 1" evidence="2">
    <location>
        <begin position="16"/>
        <end position="1376"/>
    </location>
</feature>
<feature type="region of interest" description="Disordered" evidence="1">
    <location>
        <begin position="1224"/>
        <end position="1262"/>
    </location>
</feature>
<evidence type="ECO:0000313" key="3">
    <source>
        <dbReference type="EMBL" id="KAK0571032.1"/>
    </source>
</evidence>
<dbReference type="InterPro" id="IPR034583">
    <property type="entry name" value="EMF1"/>
</dbReference>
<reference evidence="3" key="2">
    <citation type="submission" date="2023-06" db="EMBL/GenBank/DDBJ databases">
        <authorList>
            <person name="Swenson N.G."/>
            <person name="Wegrzyn J.L."/>
            <person name="Mcevoy S.L."/>
        </authorList>
    </citation>
    <scope>NUCLEOTIDE SEQUENCE</scope>
    <source>
        <strain evidence="3">NS2018</strain>
        <tissue evidence="3">Leaf</tissue>
    </source>
</reference>
<evidence type="ECO:0000256" key="2">
    <source>
        <dbReference type="SAM" id="SignalP"/>
    </source>
</evidence>
<comment type="caution">
    <text evidence="3">The sequence shown here is derived from an EMBL/GenBank/DDBJ whole genome shotgun (WGS) entry which is preliminary data.</text>
</comment>
<dbReference type="GO" id="GO:0009910">
    <property type="term" value="P:negative regulation of flower development"/>
    <property type="evidence" value="ECO:0007669"/>
    <property type="project" value="InterPro"/>
</dbReference>
<protein>
    <recommendedName>
        <fullName evidence="5">Embryonic flower 1</fullName>
    </recommendedName>
</protein>
<dbReference type="PANTHER" id="PTHR35504">
    <property type="entry name" value="PROTEIN EMBRYONIC FLOWER 1"/>
    <property type="match status" value="1"/>
</dbReference>
<dbReference type="GO" id="GO:0045892">
    <property type="term" value="P:negative regulation of DNA-templated transcription"/>
    <property type="evidence" value="ECO:0007669"/>
    <property type="project" value="InterPro"/>
</dbReference>
<feature type="compositionally biased region" description="Basic and acidic residues" evidence="1">
    <location>
        <begin position="821"/>
        <end position="843"/>
    </location>
</feature>
<feature type="region of interest" description="Disordered" evidence="1">
    <location>
        <begin position="814"/>
        <end position="844"/>
    </location>
</feature>
<feature type="region of interest" description="Disordered" evidence="1">
    <location>
        <begin position="1351"/>
        <end position="1376"/>
    </location>
</feature>
<dbReference type="PANTHER" id="PTHR35504:SF1">
    <property type="entry name" value="PROTEIN EMBRYONIC FLOWER 1"/>
    <property type="match status" value="1"/>
</dbReference>
<feature type="compositionally biased region" description="Basic residues" evidence="1">
    <location>
        <begin position="1362"/>
        <end position="1376"/>
    </location>
</feature>
<evidence type="ECO:0008006" key="5">
    <source>
        <dbReference type="Google" id="ProtNLM"/>
    </source>
</evidence>
<accession>A0AA39V8Z6</accession>
<keyword evidence="2" id="KW-0732">Signal</keyword>
<evidence type="ECO:0000313" key="4">
    <source>
        <dbReference type="Proteomes" id="UP001168877"/>
    </source>
</evidence>
<proteinExistence type="predicted"/>
<feature type="region of interest" description="Disordered" evidence="1">
    <location>
        <begin position="401"/>
        <end position="448"/>
    </location>
</feature>
<reference evidence="3" key="1">
    <citation type="journal article" date="2022" name="Plant J.">
        <title>Strategies of tolerance reflected in two North American maple genomes.</title>
        <authorList>
            <person name="McEvoy S.L."/>
            <person name="Sezen U.U."/>
            <person name="Trouern-Trend A."/>
            <person name="McMahon S.M."/>
            <person name="Schaberg P.G."/>
            <person name="Yang J."/>
            <person name="Wegrzyn J.L."/>
            <person name="Swenson N.G."/>
        </authorList>
    </citation>
    <scope>NUCLEOTIDE SEQUENCE</scope>
    <source>
        <strain evidence="3">NS2018</strain>
    </source>
</reference>
<feature type="compositionally biased region" description="Basic and acidic residues" evidence="1">
    <location>
        <begin position="265"/>
        <end position="275"/>
    </location>
</feature>
<dbReference type="EMBL" id="JAUESC010000388">
    <property type="protein sequence ID" value="KAK0571032.1"/>
    <property type="molecule type" value="Genomic_DNA"/>
</dbReference>
<gene>
    <name evidence="3" type="ORF">LWI29_010091</name>
</gene>
<evidence type="ECO:0000256" key="1">
    <source>
        <dbReference type="SAM" id="MobiDB-lite"/>
    </source>
</evidence>
<dbReference type="Proteomes" id="UP001168877">
    <property type="component" value="Unassembled WGS sequence"/>
</dbReference>
<dbReference type="GO" id="GO:0048367">
    <property type="term" value="P:shoot system development"/>
    <property type="evidence" value="ECO:0007669"/>
    <property type="project" value="InterPro"/>
</dbReference>
<sequence>MVILSVVALAAVVTAAVTVTVSAIARVAVTVTVTLDAIEAVDVAVAVILETAPTKCLWPELGRLNRCEIGVLTRSQLRPFVETMEKSLVVVEENHQITSGSDLFSKSVGSSVKKIDSISIDLASNDDETDAGECGHFSIRGYVSEIRKKNWKMCWPFALDSNHDRSEEQTCPLSPLHVSKSRWWRCPNCLQELGNESITNNHGDAFNYCNSTRIKSSGTCSHVSSPGDATMPQPDVLQVPRLNNLEGGIVDASIASDPNYNECHLSRTDKQDKNSESANNPITGIEIGSEENLNQEVSESGAATGIISGLMMGRHDTDGIVALKRYHIGSVEFCKPGCGSNGTADFELAKENDKCVVENSVGIYQTRKQPSAEEQHSELMIACGTSRVTGIVGEVHDAVKSHTSELPSLGLDERDNESSESAEMLTGNDLQDHQHDNSNGSHRRKTRKVRLLTELLAENGDASTRLTRTENFLSNSVPEASAGVDGLSAPQGMVSVKGNAGLDQKMKRKFPHDEEWASLETGSPNNMYKKDGTCNEGAEITGAFASSDSEEDCEISLTIGQRSHLNKFKFDTVPTTGKKINKNTFVVDECLSLASSQENVPKDIQSKAGDANKASAADTLLLKSGQTAFTGRGVYSFPMPPQKMEKSSSVCKKKSKIDQFDDGRASLNAWSSCVLRESPVTRKDVEFLQMQSLPAPFLSVQNASTEKGLHHSLGSCLPTHGYDGKYISPLEDQLLIWRGSTSKENQFLGRDIQTNYVGDSIFPSKCEPNAYLQNGAHCDIGSNNAYRMPFLNQKLKSTHQAGNSSWMQQMDFCGTSNNGKSTERQEHPALSKKHSDQRADKVSEQGNLDDIPMEIVELMAKNQYERCLPDVENDKQPLETTTNTSNAQIHAKGKLSFLSEKTAHKPKSRVKNSRNGKIIRAENVRTTQPNSVDCVSHIDRNHLNFSQPEQTYAPTGLRLFPQGQGKLQSGVKFSATGSSMHSSSQNCQWIGNIVGNRSSQTNLRTLESCNTCQSVPQQGKGAASMWPSMIQNQMPFAYKIPEKHTGPSTNTDVFSHYPSNLHKGNLNGNRDLNLLDLNVTNPEKHHRNIDSQTLSKNTENQVACKHGGMGSLDPYYNETIPAMHLLSLMDAGLRSGPPIDGTPKFLKRAFPHDHHAKEFSGMSTGSYKTNSTMKPPYVYYGKNHLSENSRDCFSAIPTVDASGFPFQYNKGAKKSTDLIGQASFKSQEREKAKGFDSTSQNKGHRSHKSVLTVGGSGTNNGSIPVHSMPKMLLGTSDPMLFPLPHVMENATKHKLEALNNTSTIWPLKSSSKTEICTVNRNPADFSTPGATNGFMIKGEDLKFRKPSFSEKRSGLVKLDRQKNKRQKKVTAVKGKV</sequence>
<feature type="region of interest" description="Disordered" evidence="1">
    <location>
        <begin position="265"/>
        <end position="298"/>
    </location>
</feature>
<name>A0AA39V8Z6_ACESA</name>
<organism evidence="3 4">
    <name type="scientific">Acer saccharum</name>
    <name type="common">Sugar maple</name>
    <dbReference type="NCBI Taxonomy" id="4024"/>
    <lineage>
        <taxon>Eukaryota</taxon>
        <taxon>Viridiplantae</taxon>
        <taxon>Streptophyta</taxon>
        <taxon>Embryophyta</taxon>
        <taxon>Tracheophyta</taxon>
        <taxon>Spermatophyta</taxon>
        <taxon>Magnoliopsida</taxon>
        <taxon>eudicotyledons</taxon>
        <taxon>Gunneridae</taxon>
        <taxon>Pentapetalae</taxon>
        <taxon>rosids</taxon>
        <taxon>malvids</taxon>
        <taxon>Sapindales</taxon>
        <taxon>Sapindaceae</taxon>
        <taxon>Hippocastanoideae</taxon>
        <taxon>Acereae</taxon>
        <taxon>Acer</taxon>
    </lineage>
</organism>